<dbReference type="GeneID" id="107265727"/>
<evidence type="ECO:0000313" key="3">
    <source>
        <dbReference type="RefSeq" id="XP_015590955.1"/>
    </source>
</evidence>
<gene>
    <name evidence="3 4 5 6" type="primary">LOC107265727</name>
</gene>
<dbReference type="SUPFAM" id="SSF56112">
    <property type="entry name" value="Protein kinase-like (PK-like)"/>
    <property type="match status" value="1"/>
</dbReference>
<accession>A0AAJ7BP96</accession>
<dbReference type="Pfam" id="PF02958">
    <property type="entry name" value="EcKL"/>
    <property type="match status" value="1"/>
</dbReference>
<dbReference type="InterPro" id="IPR011009">
    <property type="entry name" value="Kinase-like_dom_sf"/>
</dbReference>
<protein>
    <submittedName>
        <fullName evidence="3 4">Uncharacterized protein LOC107265727</fullName>
    </submittedName>
</protein>
<name>A0AAJ7BP96_CEPCN</name>
<proteinExistence type="predicted"/>
<evidence type="ECO:0000259" key="1">
    <source>
        <dbReference type="SMART" id="SM00587"/>
    </source>
</evidence>
<dbReference type="InterPro" id="IPR015897">
    <property type="entry name" value="CHK_kinase-like"/>
</dbReference>
<dbReference type="Gene3D" id="3.90.1200.10">
    <property type="match status" value="1"/>
</dbReference>
<evidence type="ECO:0000313" key="5">
    <source>
        <dbReference type="RefSeq" id="XP_015590957.1"/>
    </source>
</evidence>
<evidence type="ECO:0000313" key="4">
    <source>
        <dbReference type="RefSeq" id="XP_015590956.1"/>
    </source>
</evidence>
<dbReference type="RefSeq" id="XP_024938751.1">
    <property type="nucleotide sequence ID" value="XM_025082983.1"/>
</dbReference>
<dbReference type="SMART" id="SM00587">
    <property type="entry name" value="CHK"/>
    <property type="match status" value="1"/>
</dbReference>
<dbReference type="Proteomes" id="UP000694920">
    <property type="component" value="Unplaced"/>
</dbReference>
<dbReference type="RefSeq" id="XP_015590956.1">
    <property type="nucleotide sequence ID" value="XM_015735470.2"/>
</dbReference>
<dbReference type="RefSeq" id="XP_015590957.1">
    <property type="nucleotide sequence ID" value="XM_015735471.2"/>
</dbReference>
<organism evidence="2 3">
    <name type="scientific">Cephus cinctus</name>
    <name type="common">Wheat stem sawfly</name>
    <dbReference type="NCBI Taxonomy" id="211228"/>
    <lineage>
        <taxon>Eukaryota</taxon>
        <taxon>Metazoa</taxon>
        <taxon>Ecdysozoa</taxon>
        <taxon>Arthropoda</taxon>
        <taxon>Hexapoda</taxon>
        <taxon>Insecta</taxon>
        <taxon>Pterygota</taxon>
        <taxon>Neoptera</taxon>
        <taxon>Endopterygota</taxon>
        <taxon>Hymenoptera</taxon>
        <taxon>Cephoidea</taxon>
        <taxon>Cephidae</taxon>
        <taxon>Cephus</taxon>
    </lineage>
</organism>
<reference evidence="3 4" key="1">
    <citation type="submission" date="2025-04" db="UniProtKB">
        <authorList>
            <consortium name="RefSeq"/>
        </authorList>
    </citation>
    <scope>IDENTIFICATION</scope>
</reference>
<dbReference type="KEGG" id="ccin:107265727"/>
<evidence type="ECO:0000313" key="6">
    <source>
        <dbReference type="RefSeq" id="XP_024938751.1"/>
    </source>
</evidence>
<dbReference type="PANTHER" id="PTHR11012:SF55">
    <property type="entry name" value="BHLH DOMAIN-CONTAINING PROTEIN"/>
    <property type="match status" value="1"/>
</dbReference>
<feature type="domain" description="CHK kinase-like" evidence="1">
    <location>
        <begin position="139"/>
        <end position="330"/>
    </location>
</feature>
<sequence>MPKPGHPFPVKDLQAVLQRTLSQQLNILHIEWKMLTEPGENFGSLIIAVDVNMTRDSNPEILNIVVKLPPPTVFLRDLFNSPLTFKKELHFYENIVPAFIELQVENDIERDQLINLAPRYYGGRLGLGQPDIFDEQSCLVLENLNYQGFSTGNRIQGLDKEHMDYATKRLAQLHALMIGLKIKKPATFKKVISPALLSPINETTMDGVTAMVDSALAVIRSMPEAEGYFPQVEKVMKYSEEMHNSFVKGEEPWSTMVHHDFWVNNMLFKKDPDGKIIDLKIIDFQLYWYDVGITDLVFFMLSSAKKDVLDESLDDFIDLYYQSFLDCLELLKVNTKDFSRKSFDELLQKYAPTKFPQCIMMTQVIKADRSSTKEMDEIGNQETFLSNSSSKLIRNTLLHILKIFEKKGWFPQ</sequence>
<dbReference type="PANTHER" id="PTHR11012">
    <property type="entry name" value="PROTEIN KINASE-LIKE DOMAIN-CONTAINING"/>
    <property type="match status" value="1"/>
</dbReference>
<dbReference type="AlphaFoldDB" id="A0AAJ7BP96"/>
<dbReference type="RefSeq" id="XP_015590955.1">
    <property type="nucleotide sequence ID" value="XM_015735469.2"/>
</dbReference>
<evidence type="ECO:0000313" key="2">
    <source>
        <dbReference type="Proteomes" id="UP000694920"/>
    </source>
</evidence>
<dbReference type="InterPro" id="IPR004119">
    <property type="entry name" value="EcKL"/>
</dbReference>
<keyword evidence="2" id="KW-1185">Reference proteome</keyword>